<dbReference type="Pfam" id="PF08238">
    <property type="entry name" value="Sel1"/>
    <property type="match status" value="6"/>
</dbReference>
<reference evidence="3 4" key="1">
    <citation type="journal article" date="2016" name="Genome Biol. Evol.">
        <title>Divergent and convergent evolution of fungal pathogenicity.</title>
        <authorList>
            <person name="Shang Y."/>
            <person name="Xiao G."/>
            <person name="Zheng P."/>
            <person name="Cen K."/>
            <person name="Zhan S."/>
            <person name="Wang C."/>
        </authorList>
    </citation>
    <scope>NUCLEOTIDE SEQUENCE [LARGE SCALE GENOMIC DNA]</scope>
    <source>
        <strain evidence="3 4">ARSEF 7405</strain>
    </source>
</reference>
<dbReference type="OrthoDB" id="272077at2759"/>
<keyword evidence="1" id="KW-0677">Repeat</keyword>
<feature type="region of interest" description="Disordered" evidence="2">
    <location>
        <begin position="457"/>
        <end position="637"/>
    </location>
</feature>
<dbReference type="Proteomes" id="UP000242877">
    <property type="component" value="Unassembled WGS sequence"/>
</dbReference>
<evidence type="ECO:0000256" key="1">
    <source>
        <dbReference type="ARBA" id="ARBA00022737"/>
    </source>
</evidence>
<organism evidence="3 4">
    <name type="scientific">Ascosphaera apis ARSEF 7405</name>
    <dbReference type="NCBI Taxonomy" id="392613"/>
    <lineage>
        <taxon>Eukaryota</taxon>
        <taxon>Fungi</taxon>
        <taxon>Dikarya</taxon>
        <taxon>Ascomycota</taxon>
        <taxon>Pezizomycotina</taxon>
        <taxon>Eurotiomycetes</taxon>
        <taxon>Eurotiomycetidae</taxon>
        <taxon>Onygenales</taxon>
        <taxon>Ascosphaeraceae</taxon>
        <taxon>Ascosphaera</taxon>
    </lineage>
</organism>
<feature type="compositionally biased region" description="Low complexity" evidence="2">
    <location>
        <begin position="535"/>
        <end position="548"/>
    </location>
</feature>
<dbReference type="Gene3D" id="1.25.40.10">
    <property type="entry name" value="Tetratricopeptide repeat domain"/>
    <property type="match status" value="2"/>
</dbReference>
<dbReference type="InterPro" id="IPR006597">
    <property type="entry name" value="Sel1-like"/>
</dbReference>
<feature type="compositionally biased region" description="Low complexity" evidence="2">
    <location>
        <begin position="736"/>
        <end position="746"/>
    </location>
</feature>
<feature type="compositionally biased region" description="Polar residues" evidence="2">
    <location>
        <begin position="589"/>
        <end position="608"/>
    </location>
</feature>
<feature type="compositionally biased region" description="Polar residues" evidence="2">
    <location>
        <begin position="479"/>
        <end position="490"/>
    </location>
</feature>
<name>A0A167V795_9EURO</name>
<gene>
    <name evidence="3" type="ORF">AAP_05903</name>
</gene>
<proteinExistence type="predicted"/>
<evidence type="ECO:0000256" key="2">
    <source>
        <dbReference type="SAM" id="MobiDB-lite"/>
    </source>
</evidence>
<evidence type="ECO:0000313" key="3">
    <source>
        <dbReference type="EMBL" id="KZZ87148.1"/>
    </source>
</evidence>
<sequence length="1363" mass="145837">MAYPHHIPPQYPQQQTEFDFNFAFDNVYPTPPEPFYPNSCSYPQDGSLSSYEFAPAQVPAMDMNEYGTMPSQQHQQQQQRYPSYQQKQYQQPQPQPHQQQHHSQSQQHARPSYPQQQPHQHGSVPRSHAAALPPPIAPLGRSFTDMPQRMGDMRSKDNSIPSHHQPFDPRKPSRAPAPMPSSMPKQPYLPRSYNPNYGDHIAQAPAPVSIPAQAPAPNSGRTRSPVLAQMRQAAVPAPSAPAPMPMPYDAQAQPSYRPVPAPVPVPALTPGSGRRSSHTGMMRRSVTTPLPPISTDMSLGDLPAVPPLPSSTISSPSRTPAYPGQRVYSPVIKENHQQKQQQQQQNIYRALSPQRPPSIPQKIPEGFQSPVHSLNASLAGSGTGSGSNGNNTPTTHTPISASSLSHLDNATMPLPANEEVVPNGHIADDEPPQRENVPADIDALVDSVQAYYLGDQHVSESNGPDSNIVAFPPRESSKEQSTPQHSSATASPAIEIPPISTATPVSQPTTTSQTTSPAPAAHSQFTPDQKRPESAPHSASITTSSTTNPTPPSTGYVAYKPYKPPELSVGPTSSSTPSPTRSSLPITPFSGTPTSMTPGPYGNGSQTRAYHPSPPPPLMPLSQTQSLPQSLPQTQGHAPISISPAAPMIAKRGQPSPVTQQFVEAEVRNVRSGSPRGAVFPGPGPGPIAPGHGHGHGHNHGHHDRVHEHGHHGHGHGHGHGHEHRHRREHGHQHGQAHGGNAAMGGPHAQPPPMRHMPTAPAGGLREQNSIPGAYPSSPTHPPMPHSASAAAGRHMPIPGPGSVPGPGAHGFPPPGHPHAKRVATGGMPPPPHPGPYSGRSVTMSSMPPGPMHEKQSMGAGYHRGSGHGVADPALGGQPDKTRAYVPEAKPVPFRPGLQPGPVPIRQHGGPAPPVVQGNPVPSGSGGQPGAMRSGTMTSMTSAAAPSSAPPSSALAGQAPPSASPAPVMTSGTAAGDSSLTVDELRRWANMAKAAPNDDKIQFEYAKKLLQASKVLVARNPGDAKAKMKQRQAYTGEGIKVLKKCAHRNYPEAMYFLGDCYTQGFYGLPKDPKEAFVLYHSAAKAGHGAAAYRTAVCCELGPDAGTRRDPMKAVQWYRRAASLGDPPAMYKFGYIQLKGLLGQPRNPKEAITWLKRAAERADEDNPHALHELAVLYADPSLANNIIIKDEAYSIELLTKAGQIYEFGQQGQAPNARLSIYWYTRGAAQGEHQCELSLSGWYLTGAEGILQPSDTEAYLWARKAAVAGLAKAEYAMGYFTELGIGVPSNLEEAKKWYWKASSQNFIKARERLEDLKRGGAMMEKSKLSRERQQNTDTDSHQHGLSLISFPYLGVYKYPSLQSLP</sequence>
<feature type="compositionally biased region" description="Low complexity" evidence="2">
    <location>
        <begin position="930"/>
        <end position="971"/>
    </location>
</feature>
<feature type="compositionally biased region" description="Low complexity" evidence="2">
    <location>
        <begin position="620"/>
        <end position="635"/>
    </location>
</feature>
<feature type="compositionally biased region" description="Low complexity" evidence="2">
    <location>
        <begin position="500"/>
        <end position="521"/>
    </location>
</feature>
<dbReference type="InterPro" id="IPR051726">
    <property type="entry name" value="Chitin_Synth_Reg"/>
</dbReference>
<protein>
    <submittedName>
        <fullName evidence="3">Tetratricopeptide-like helical</fullName>
    </submittedName>
</protein>
<feature type="compositionally biased region" description="Low complexity" evidence="2">
    <location>
        <begin position="70"/>
        <end position="108"/>
    </location>
</feature>
<dbReference type="InterPro" id="IPR011990">
    <property type="entry name" value="TPR-like_helical_dom_sf"/>
</dbReference>
<accession>A0A167V795</accession>
<feature type="compositionally biased region" description="Basic residues" evidence="2">
    <location>
        <begin position="693"/>
        <end position="735"/>
    </location>
</feature>
<feature type="region of interest" description="Disordered" evidence="2">
    <location>
        <begin position="352"/>
        <end position="436"/>
    </location>
</feature>
<feature type="region of interest" description="Disordered" evidence="2">
    <location>
        <begin position="268"/>
        <end position="325"/>
    </location>
</feature>
<feature type="compositionally biased region" description="Low complexity" evidence="2">
    <location>
        <begin position="571"/>
        <end position="588"/>
    </location>
</feature>
<dbReference type="VEuPathDB" id="FungiDB:AAP_05903"/>
<feature type="compositionally biased region" description="Polar residues" evidence="2">
    <location>
        <begin position="393"/>
        <end position="408"/>
    </location>
</feature>
<feature type="region of interest" description="Disordered" evidence="2">
    <location>
        <begin position="1320"/>
        <end position="1340"/>
    </location>
</feature>
<comment type="caution">
    <text evidence="3">The sequence shown here is derived from an EMBL/GenBank/DDBJ whole genome shotgun (WGS) entry which is preliminary data.</text>
</comment>
<keyword evidence="4" id="KW-1185">Reference proteome</keyword>
<dbReference type="SMART" id="SM00671">
    <property type="entry name" value="SEL1"/>
    <property type="match status" value="6"/>
</dbReference>
<dbReference type="EMBL" id="AZGZ01000038">
    <property type="protein sequence ID" value="KZZ87148.1"/>
    <property type="molecule type" value="Genomic_DNA"/>
</dbReference>
<dbReference type="PANTHER" id="PTHR46430:SF3">
    <property type="entry name" value="ACTIVATOR OF C KINASE PROTEIN 1"/>
    <property type="match status" value="1"/>
</dbReference>
<feature type="region of interest" description="Disordered" evidence="2">
    <location>
        <begin position="670"/>
        <end position="977"/>
    </location>
</feature>
<dbReference type="SUPFAM" id="SSF81901">
    <property type="entry name" value="HCP-like"/>
    <property type="match status" value="2"/>
</dbReference>
<dbReference type="PANTHER" id="PTHR46430">
    <property type="entry name" value="PROTEIN SKT5-RELATED"/>
    <property type="match status" value="1"/>
</dbReference>
<feature type="region of interest" description="Disordered" evidence="2">
    <location>
        <begin position="64"/>
        <end position="202"/>
    </location>
</feature>
<evidence type="ECO:0000313" key="4">
    <source>
        <dbReference type="Proteomes" id="UP000242877"/>
    </source>
</evidence>
<feature type="compositionally biased region" description="Low complexity" evidence="2">
    <location>
        <begin position="310"/>
        <end position="320"/>
    </location>
</feature>